<feature type="binding site" evidence="15">
    <location>
        <begin position="193"/>
        <end position="200"/>
    </location>
    <ligand>
        <name>ATP</name>
        <dbReference type="ChEBI" id="CHEBI:30616"/>
    </ligand>
</feature>
<evidence type="ECO:0000256" key="17">
    <source>
        <dbReference type="SAM" id="MobiDB-lite"/>
    </source>
</evidence>
<keyword evidence="5 15" id="KW-0812">Transmembrane</keyword>
<evidence type="ECO:0000256" key="15">
    <source>
        <dbReference type="HAMAP-Rule" id="MF_01458"/>
    </source>
</evidence>
<feature type="region of interest" description="Disordered" evidence="17">
    <location>
        <begin position="594"/>
        <end position="636"/>
    </location>
</feature>
<keyword evidence="6 15" id="KW-0479">Metal-binding</keyword>
<keyword evidence="10 15" id="KW-0067">ATP-binding</keyword>
<dbReference type="Pfam" id="PF00004">
    <property type="entry name" value="AAA"/>
    <property type="match status" value="1"/>
</dbReference>
<keyword evidence="20" id="KW-1185">Reference proteome</keyword>
<feature type="domain" description="AAA+ ATPase" evidence="18">
    <location>
        <begin position="185"/>
        <end position="324"/>
    </location>
</feature>
<dbReference type="Pfam" id="PF17862">
    <property type="entry name" value="AAA_lid_3"/>
    <property type="match status" value="1"/>
</dbReference>
<dbReference type="AlphaFoldDB" id="A0A378IYP6"/>
<dbReference type="InterPro" id="IPR041569">
    <property type="entry name" value="AAA_lid_3"/>
</dbReference>
<dbReference type="EMBL" id="UGOA01000001">
    <property type="protein sequence ID" value="STX40495.1"/>
    <property type="molecule type" value="Genomic_DNA"/>
</dbReference>
<dbReference type="FunFam" id="1.10.8.60:FF:000001">
    <property type="entry name" value="ATP-dependent zinc metalloprotease FtsH"/>
    <property type="match status" value="1"/>
</dbReference>
<feature type="transmembrane region" description="Helical" evidence="15">
    <location>
        <begin position="99"/>
        <end position="120"/>
    </location>
</feature>
<keyword evidence="4 15" id="KW-0645">Protease</keyword>
<dbReference type="InterPro" id="IPR027417">
    <property type="entry name" value="P-loop_NTPase"/>
</dbReference>
<comment type="caution">
    <text evidence="15">Lacks conserved residue(s) required for the propagation of feature annotation.</text>
</comment>
<comment type="similarity">
    <text evidence="2 15">In the C-terminal section; belongs to the peptidase M41 family.</text>
</comment>
<evidence type="ECO:0000256" key="2">
    <source>
        <dbReference type="ARBA" id="ARBA00010044"/>
    </source>
</evidence>
<gene>
    <name evidence="15 19" type="primary">ftsH</name>
    <name evidence="19" type="ORF">NCTC13292_00242</name>
</gene>
<evidence type="ECO:0000256" key="12">
    <source>
        <dbReference type="ARBA" id="ARBA00023049"/>
    </source>
</evidence>
<comment type="cofactor">
    <cofactor evidence="15">
        <name>Zn(2+)</name>
        <dbReference type="ChEBI" id="CHEBI:29105"/>
    </cofactor>
    <text evidence="15">Binds 1 zinc ion per subunit.</text>
</comment>
<dbReference type="Proteomes" id="UP000254677">
    <property type="component" value="Unassembled WGS sequence"/>
</dbReference>
<feature type="binding site" evidence="15">
    <location>
        <position position="493"/>
    </location>
    <ligand>
        <name>Zn(2+)</name>
        <dbReference type="ChEBI" id="CHEBI:29105"/>
        <note>catalytic</note>
    </ligand>
</feature>
<dbReference type="InterPro" id="IPR003959">
    <property type="entry name" value="ATPase_AAA_core"/>
</dbReference>
<dbReference type="InterPro" id="IPR003593">
    <property type="entry name" value="AAA+_ATPase"/>
</dbReference>
<evidence type="ECO:0000256" key="7">
    <source>
        <dbReference type="ARBA" id="ARBA00022741"/>
    </source>
</evidence>
<keyword evidence="13 15" id="KW-0472">Membrane</keyword>
<dbReference type="GO" id="GO:0051301">
    <property type="term" value="P:cell division"/>
    <property type="evidence" value="ECO:0007669"/>
    <property type="project" value="UniProtKB-KW"/>
</dbReference>
<name>A0A378IYP6_9GAMM</name>
<dbReference type="Gene3D" id="1.10.8.60">
    <property type="match status" value="1"/>
</dbReference>
<evidence type="ECO:0000256" key="1">
    <source>
        <dbReference type="ARBA" id="ARBA00004370"/>
    </source>
</evidence>
<dbReference type="Pfam" id="PF01434">
    <property type="entry name" value="Peptidase_M41"/>
    <property type="match status" value="1"/>
</dbReference>
<evidence type="ECO:0000256" key="5">
    <source>
        <dbReference type="ARBA" id="ARBA00022692"/>
    </source>
</evidence>
<dbReference type="PANTHER" id="PTHR23076">
    <property type="entry name" value="METALLOPROTEASE M41 FTSH"/>
    <property type="match status" value="1"/>
</dbReference>
<dbReference type="Gene3D" id="1.20.58.760">
    <property type="entry name" value="Peptidase M41"/>
    <property type="match status" value="1"/>
</dbReference>
<evidence type="ECO:0000256" key="11">
    <source>
        <dbReference type="ARBA" id="ARBA00022989"/>
    </source>
</evidence>
<sequence length="636" mass="70541">MVKNLFLWLIIAIVLVSVFSNFGPRHTSAEKLSYSQFLREVEQGTVNSVTIEDNKIIKGVTKNNHRFVTYMPMQDDALLGELLKSKVDISGQEKQQESFLLHLFINWFPMLLLIGVWIFFMRQMQGGGGRGAMSFGRSRARLLGEDQVKVTFADVAGVDEAKEEVKELVDFLRDPSKFQNLGGRIPRGVLLVGPPGTGKTLLAKAVAGEAKVPFFTISGSDFVEMFVGVGASRVRDMFEQAKKHAPCIIFIDEIDAVGRHRGAGLGGGHDEREQTLNQLLVEMDGFEGNEGVIVVSATNRPDVLDPALLRPGRFDRQVVVPLPDIRGREQILKVHLQKVPIDKQVEIMPIARGTPGFSGADLANLVNEAALFAARANKRKVGMIELDKAKDKIMMGAERRSMVMDENEKKLTAYHEAGHAIVGLLVPEHDPVYKVTIIPRGRALGVTMFLPEQDRYSHSKRRLESQLSSLFGGRIAEEIIFGVESVTTGASNDIMRATEIARKMVTTWGLSTLGPLTFGEEEGEVFLGRSVSQHKEISDKTAQQIDEEVRQIVDRNYQRAKEILNANLDKLHLMADGLIKYETIDAKQIQEIMSGHEPSPPEDWEANKATQKDKKGEDPTSKPVNGKPVDHPAGEH</sequence>
<evidence type="ECO:0000256" key="3">
    <source>
        <dbReference type="ARBA" id="ARBA00022475"/>
    </source>
</evidence>
<dbReference type="Gene3D" id="3.40.50.300">
    <property type="entry name" value="P-loop containing nucleotide triphosphate hydrolases"/>
    <property type="match status" value="1"/>
</dbReference>
<dbReference type="PROSITE" id="PS00674">
    <property type="entry name" value="AAA"/>
    <property type="match status" value="1"/>
</dbReference>
<feature type="binding site" evidence="15">
    <location>
        <position position="419"/>
    </location>
    <ligand>
        <name>Zn(2+)</name>
        <dbReference type="ChEBI" id="CHEBI:29105"/>
        <note>catalytic</note>
    </ligand>
</feature>
<evidence type="ECO:0000259" key="18">
    <source>
        <dbReference type="SMART" id="SM00382"/>
    </source>
</evidence>
<dbReference type="GO" id="GO:0016887">
    <property type="term" value="F:ATP hydrolysis activity"/>
    <property type="evidence" value="ECO:0007669"/>
    <property type="project" value="UniProtKB-UniRule"/>
</dbReference>
<dbReference type="SUPFAM" id="SSF52540">
    <property type="entry name" value="P-loop containing nucleoside triphosphate hydrolases"/>
    <property type="match status" value="1"/>
</dbReference>
<evidence type="ECO:0000256" key="13">
    <source>
        <dbReference type="ARBA" id="ARBA00023136"/>
    </source>
</evidence>
<evidence type="ECO:0000256" key="9">
    <source>
        <dbReference type="ARBA" id="ARBA00022833"/>
    </source>
</evidence>
<keyword evidence="19" id="KW-0132">Cell division</keyword>
<dbReference type="RefSeq" id="WP_181879435.1">
    <property type="nucleotide sequence ID" value="NZ_CAXYJE010000001.1"/>
</dbReference>
<dbReference type="CDD" id="cd19501">
    <property type="entry name" value="RecA-like_FtsH"/>
    <property type="match status" value="1"/>
</dbReference>
<dbReference type="NCBIfam" id="NF008004">
    <property type="entry name" value="PRK10733.1"/>
    <property type="match status" value="1"/>
</dbReference>
<dbReference type="Gene3D" id="3.30.720.210">
    <property type="match status" value="1"/>
</dbReference>
<keyword evidence="9 15" id="KW-0862">Zinc</keyword>
<organism evidence="19 20">
    <name type="scientific">Legionella donaldsonii</name>
    <dbReference type="NCBI Taxonomy" id="45060"/>
    <lineage>
        <taxon>Bacteria</taxon>
        <taxon>Pseudomonadati</taxon>
        <taxon>Pseudomonadota</taxon>
        <taxon>Gammaproteobacteria</taxon>
        <taxon>Legionellales</taxon>
        <taxon>Legionellaceae</taxon>
        <taxon>Legionella</taxon>
    </lineage>
</organism>
<reference evidence="19 20" key="1">
    <citation type="submission" date="2018-06" db="EMBL/GenBank/DDBJ databases">
        <authorList>
            <consortium name="Pathogen Informatics"/>
            <person name="Doyle S."/>
        </authorList>
    </citation>
    <scope>NUCLEOTIDE SEQUENCE [LARGE SCALE GENOMIC DNA]</scope>
    <source>
        <strain evidence="19 20">NCTC13292</strain>
    </source>
</reference>
<evidence type="ECO:0000256" key="10">
    <source>
        <dbReference type="ARBA" id="ARBA00022840"/>
    </source>
</evidence>
<comment type="subunit">
    <text evidence="15">Homohexamer.</text>
</comment>
<dbReference type="GO" id="GO:0006508">
    <property type="term" value="P:proteolysis"/>
    <property type="evidence" value="ECO:0007669"/>
    <property type="project" value="UniProtKB-KW"/>
</dbReference>
<dbReference type="HAMAP" id="MF_01458">
    <property type="entry name" value="FtsH"/>
    <property type="match status" value="1"/>
</dbReference>
<evidence type="ECO:0000256" key="4">
    <source>
        <dbReference type="ARBA" id="ARBA00022670"/>
    </source>
</evidence>
<comment type="similarity">
    <text evidence="14 15">In the central section; belongs to the AAA ATPase family.</text>
</comment>
<protein>
    <recommendedName>
        <fullName evidence="15">ATP-dependent zinc metalloprotease FtsH</fullName>
        <ecNumber evidence="15">3.4.24.-</ecNumber>
    </recommendedName>
</protein>
<feature type="binding site" evidence="15">
    <location>
        <position position="415"/>
    </location>
    <ligand>
        <name>Zn(2+)</name>
        <dbReference type="ChEBI" id="CHEBI:29105"/>
        <note>catalytic</note>
    </ligand>
</feature>
<comment type="function">
    <text evidence="15">Acts as a processive, ATP-dependent zinc metallopeptidase for both cytoplasmic and membrane proteins. Plays a role in the quality control of integral membrane proteins.</text>
</comment>
<dbReference type="PANTHER" id="PTHR23076:SF97">
    <property type="entry name" value="ATP-DEPENDENT ZINC METALLOPROTEASE YME1L1"/>
    <property type="match status" value="1"/>
</dbReference>
<evidence type="ECO:0000313" key="19">
    <source>
        <dbReference type="EMBL" id="STX40495.1"/>
    </source>
</evidence>
<keyword evidence="12 15" id="KW-0482">Metalloprotease</keyword>
<evidence type="ECO:0000256" key="16">
    <source>
        <dbReference type="RuleBase" id="RU003651"/>
    </source>
</evidence>
<dbReference type="GO" id="GO:0004222">
    <property type="term" value="F:metalloendopeptidase activity"/>
    <property type="evidence" value="ECO:0007669"/>
    <property type="project" value="InterPro"/>
</dbReference>
<comment type="subcellular location">
    <subcellularLocation>
        <location evidence="15">Cell membrane</location>
        <topology evidence="15">Multi-pass membrane protein</topology>
        <orientation evidence="15">Cytoplasmic side</orientation>
    </subcellularLocation>
    <subcellularLocation>
        <location evidence="1">Membrane</location>
    </subcellularLocation>
</comment>
<keyword evidence="3 15" id="KW-1003">Cell membrane</keyword>
<dbReference type="FunFam" id="3.40.50.300:FF:000001">
    <property type="entry name" value="ATP-dependent zinc metalloprotease FtsH"/>
    <property type="match status" value="1"/>
</dbReference>
<dbReference type="GO" id="GO:0004176">
    <property type="term" value="F:ATP-dependent peptidase activity"/>
    <property type="evidence" value="ECO:0007669"/>
    <property type="project" value="InterPro"/>
</dbReference>
<keyword evidence="8 15" id="KW-0378">Hydrolase</keyword>
<dbReference type="InterPro" id="IPR000642">
    <property type="entry name" value="Peptidase_M41"/>
</dbReference>
<dbReference type="InterPro" id="IPR005936">
    <property type="entry name" value="FtsH"/>
</dbReference>
<keyword evidence="7 15" id="KW-0547">Nucleotide-binding</keyword>
<evidence type="ECO:0000256" key="6">
    <source>
        <dbReference type="ARBA" id="ARBA00022723"/>
    </source>
</evidence>
<keyword evidence="19" id="KW-0131">Cell cycle</keyword>
<dbReference type="SMART" id="SM00382">
    <property type="entry name" value="AAA"/>
    <property type="match status" value="1"/>
</dbReference>
<dbReference type="GO" id="GO:0005524">
    <property type="term" value="F:ATP binding"/>
    <property type="evidence" value="ECO:0007669"/>
    <property type="project" value="UniProtKB-UniRule"/>
</dbReference>
<comment type="similarity">
    <text evidence="16">Belongs to the AAA ATPase family.</text>
</comment>
<proteinExistence type="inferred from homology"/>
<accession>A0A378IYP6</accession>
<dbReference type="FunFam" id="1.20.58.760:FF:000001">
    <property type="entry name" value="ATP-dependent zinc metalloprotease FtsH"/>
    <property type="match status" value="1"/>
</dbReference>
<dbReference type="InterPro" id="IPR003960">
    <property type="entry name" value="ATPase_AAA_CS"/>
</dbReference>
<dbReference type="SUPFAM" id="SSF140990">
    <property type="entry name" value="FtsH protease domain-like"/>
    <property type="match status" value="1"/>
</dbReference>
<dbReference type="NCBIfam" id="TIGR01241">
    <property type="entry name" value="FtsH_fam"/>
    <property type="match status" value="1"/>
</dbReference>
<dbReference type="GO" id="GO:0005886">
    <property type="term" value="C:plasma membrane"/>
    <property type="evidence" value="ECO:0007669"/>
    <property type="project" value="UniProtKB-SubCell"/>
</dbReference>
<evidence type="ECO:0000256" key="14">
    <source>
        <dbReference type="ARBA" id="ARBA00061570"/>
    </source>
</evidence>
<dbReference type="GO" id="GO:0008270">
    <property type="term" value="F:zinc ion binding"/>
    <property type="evidence" value="ECO:0007669"/>
    <property type="project" value="UniProtKB-UniRule"/>
</dbReference>
<keyword evidence="11 15" id="KW-1133">Transmembrane helix</keyword>
<dbReference type="InterPro" id="IPR037219">
    <property type="entry name" value="Peptidase_M41-like"/>
</dbReference>
<dbReference type="Pfam" id="PF06480">
    <property type="entry name" value="FtsH_ext"/>
    <property type="match status" value="1"/>
</dbReference>
<evidence type="ECO:0000256" key="8">
    <source>
        <dbReference type="ARBA" id="ARBA00022801"/>
    </source>
</evidence>
<dbReference type="GO" id="GO:0030163">
    <property type="term" value="P:protein catabolic process"/>
    <property type="evidence" value="ECO:0007669"/>
    <property type="project" value="UniProtKB-UniRule"/>
</dbReference>
<feature type="compositionally biased region" description="Basic and acidic residues" evidence="17">
    <location>
        <begin position="610"/>
        <end position="620"/>
    </location>
</feature>
<feature type="active site" evidence="15">
    <location>
        <position position="416"/>
    </location>
</feature>
<dbReference type="InterPro" id="IPR011546">
    <property type="entry name" value="Pept_M41_FtsH_extracell"/>
</dbReference>
<evidence type="ECO:0000313" key="20">
    <source>
        <dbReference type="Proteomes" id="UP000254677"/>
    </source>
</evidence>
<dbReference type="EC" id="3.4.24.-" evidence="15"/>